<protein>
    <submittedName>
        <fullName evidence="1">Uncharacterized protein</fullName>
    </submittedName>
</protein>
<dbReference type="RefSeq" id="WP_273703610.1">
    <property type="nucleotide sequence ID" value="NZ_JDSS02000027.1"/>
</dbReference>
<dbReference type="Proteomes" id="UP000019812">
    <property type="component" value="Unassembled WGS sequence"/>
</dbReference>
<sequence length="365" mass="41415">MTVSPERCGSLFPEYDTVMELFVGAEGKGGYINDKRRMEYAFDNELGEQIKGMSEDQMQKFRLEKFVEFQGKVEGYMRDAGVEPHQVERFYRRLATLNADAIGKDIEAFITDLVNHGGFKGKAGEARTLANQIADRGFYYNKDRDLFPSRPDLQEKWSERDFAQSAMRYIQQAVHLAERTRERVGSDGKTYRISDLTSLLEAGNAKTDSAGQQLMEDAIAAYEGTLASDKLSPGLRKFMGSLLFINNVRLLPKAVFSQMLEPMQLALRKGSMSGTLDTLWRGIREMPRSFDKFDAAYTPDKWEELANQIGTAPSRIIANVMAQMQNGVTLPGKIGHWNDQFFKLNFMDQWNRSMHVEATKHGVAH</sequence>
<reference evidence="1 2" key="1">
    <citation type="submission" date="2014-07" db="EMBL/GenBank/DDBJ databases">
        <title>Expanding our view of genomic diversity in Candidatus Accumulibacter clades.</title>
        <authorList>
            <person name="Skennerton C.T."/>
            <person name="Barr J.J."/>
            <person name="Slater F.R."/>
            <person name="Bond P.L."/>
            <person name="Tyson G.W."/>
        </authorList>
    </citation>
    <scope>NUCLEOTIDE SEQUENCE [LARGE SCALE GENOMIC DNA]</scope>
    <source>
        <strain evidence="2">SK-01</strain>
    </source>
</reference>
<proteinExistence type="predicted"/>
<name>A0A084XYC7_9PROT</name>
<evidence type="ECO:0000313" key="1">
    <source>
        <dbReference type="EMBL" id="KFB67471.1"/>
    </source>
</evidence>
<accession>A0A084XYC7</accession>
<dbReference type="AlphaFoldDB" id="A0A084XYC7"/>
<organism evidence="1 2">
    <name type="scientific">Candidatus Accumulibacter vicinus</name>
    <dbReference type="NCBI Taxonomy" id="2954382"/>
    <lineage>
        <taxon>Bacteria</taxon>
        <taxon>Pseudomonadati</taxon>
        <taxon>Pseudomonadota</taxon>
        <taxon>Betaproteobacteria</taxon>
        <taxon>Candidatus Accumulibacter</taxon>
    </lineage>
</organism>
<dbReference type="EMBL" id="JDSS02000027">
    <property type="protein sequence ID" value="KFB67471.1"/>
    <property type="molecule type" value="Genomic_DNA"/>
</dbReference>
<evidence type="ECO:0000313" key="2">
    <source>
        <dbReference type="Proteomes" id="UP000019812"/>
    </source>
</evidence>
<comment type="caution">
    <text evidence="1">The sequence shown here is derived from an EMBL/GenBank/DDBJ whole genome shotgun (WGS) entry which is preliminary data.</text>
</comment>
<gene>
    <name evidence="1" type="ORF">CAPSK01_002912</name>
</gene>